<feature type="repeat" description="ANK" evidence="1">
    <location>
        <begin position="61"/>
        <end position="94"/>
    </location>
</feature>
<evidence type="ECO:0000256" key="1">
    <source>
        <dbReference type="PROSITE-ProRule" id="PRU00023"/>
    </source>
</evidence>
<dbReference type="Gene3D" id="1.25.40.20">
    <property type="entry name" value="Ankyrin repeat-containing domain"/>
    <property type="match status" value="1"/>
</dbReference>
<dbReference type="InterPro" id="IPR036770">
    <property type="entry name" value="Ankyrin_rpt-contain_sf"/>
</dbReference>
<dbReference type="PROSITE" id="PS50297">
    <property type="entry name" value="ANK_REP_REGION"/>
    <property type="match status" value="1"/>
</dbReference>
<dbReference type="GO" id="GO:0000922">
    <property type="term" value="C:spindle pole"/>
    <property type="evidence" value="ECO:0007669"/>
    <property type="project" value="TreeGrafter"/>
</dbReference>
<protein>
    <submittedName>
        <fullName evidence="2">Uncharacterized protein</fullName>
    </submittedName>
</protein>
<dbReference type="AlphaFoldDB" id="A0AAV6YQ62"/>
<dbReference type="EMBL" id="WNYA01035745">
    <property type="protein sequence ID" value="KAG8536955.1"/>
    <property type="molecule type" value="Genomic_DNA"/>
</dbReference>
<name>A0AAV6YQ62_ENGPU</name>
<organism evidence="2 3">
    <name type="scientific">Engystomops pustulosus</name>
    <name type="common">Tungara frog</name>
    <name type="synonym">Physalaemus pustulosus</name>
    <dbReference type="NCBI Taxonomy" id="76066"/>
    <lineage>
        <taxon>Eukaryota</taxon>
        <taxon>Metazoa</taxon>
        <taxon>Chordata</taxon>
        <taxon>Craniata</taxon>
        <taxon>Vertebrata</taxon>
        <taxon>Euteleostomi</taxon>
        <taxon>Amphibia</taxon>
        <taxon>Batrachia</taxon>
        <taxon>Anura</taxon>
        <taxon>Neobatrachia</taxon>
        <taxon>Hyloidea</taxon>
        <taxon>Leptodactylidae</taxon>
        <taxon>Leiuperinae</taxon>
        <taxon>Engystomops</taxon>
    </lineage>
</organism>
<keyword evidence="1" id="KW-0040">ANK repeat</keyword>
<dbReference type="GO" id="GO:0031116">
    <property type="term" value="P:positive regulation of microtubule polymerization"/>
    <property type="evidence" value="ECO:0007669"/>
    <property type="project" value="TreeGrafter"/>
</dbReference>
<dbReference type="PANTHER" id="PTHR24160:SF1">
    <property type="entry name" value="ANKYRIN REPEAT DOMAIN-CONTAINING PROTEIN 53"/>
    <property type="match status" value="1"/>
</dbReference>
<dbReference type="SMART" id="SM00248">
    <property type="entry name" value="ANK"/>
    <property type="match status" value="2"/>
</dbReference>
<comment type="caution">
    <text evidence="2">The sequence shown here is derived from an EMBL/GenBank/DDBJ whole genome shotgun (WGS) entry which is preliminary data.</text>
</comment>
<dbReference type="InterPro" id="IPR002110">
    <property type="entry name" value="Ankyrin_rpt"/>
</dbReference>
<dbReference type="PROSITE" id="PS50088">
    <property type="entry name" value="ANK_REPEAT"/>
    <property type="match status" value="1"/>
</dbReference>
<evidence type="ECO:0000313" key="2">
    <source>
        <dbReference type="EMBL" id="KAG8536955.1"/>
    </source>
</evidence>
<dbReference type="SUPFAM" id="SSF48403">
    <property type="entry name" value="Ankyrin repeat"/>
    <property type="match status" value="1"/>
</dbReference>
<dbReference type="InterPro" id="IPR042335">
    <property type="entry name" value="ANKRD53"/>
</dbReference>
<dbReference type="Pfam" id="PF12796">
    <property type="entry name" value="Ank_2"/>
    <property type="match status" value="1"/>
</dbReference>
<reference evidence="2" key="1">
    <citation type="thesis" date="2020" institute="ProQuest LLC" country="789 East Eisenhower Parkway, Ann Arbor, MI, USA">
        <title>Comparative Genomics and Chromosome Evolution.</title>
        <authorList>
            <person name="Mudd A.B."/>
        </authorList>
    </citation>
    <scope>NUCLEOTIDE SEQUENCE</scope>
    <source>
        <strain evidence="2">237g6f4</strain>
        <tissue evidence="2">Blood</tissue>
    </source>
</reference>
<sequence>MAASIGNVDWLRLGMKAANSQAKADGYGFSALHMAAIHCRLQCLRVLLEDCGMDVDTPSSYGWRALHLVLNQKSGRRTMPCLRYLLQRGADVNV</sequence>
<proteinExistence type="predicted"/>
<gene>
    <name evidence="2" type="ORF">GDO81_025344</name>
</gene>
<keyword evidence="3" id="KW-1185">Reference proteome</keyword>
<dbReference type="GO" id="GO:1902412">
    <property type="term" value="P:regulation of mitotic cytokinesis"/>
    <property type="evidence" value="ECO:0007669"/>
    <property type="project" value="InterPro"/>
</dbReference>
<dbReference type="GO" id="GO:0007080">
    <property type="term" value="P:mitotic metaphase chromosome alignment"/>
    <property type="evidence" value="ECO:0007669"/>
    <property type="project" value="TreeGrafter"/>
</dbReference>
<accession>A0AAV6YQ62</accession>
<dbReference type="Proteomes" id="UP000824782">
    <property type="component" value="Unassembled WGS sequence"/>
</dbReference>
<dbReference type="PANTHER" id="PTHR24160">
    <property type="entry name" value="ANKYRIN REPEAT DOMAIN-CONTAINING PROTEIN 53"/>
    <property type="match status" value="1"/>
</dbReference>
<dbReference type="GO" id="GO:0060236">
    <property type="term" value="P:regulation of mitotic spindle organization"/>
    <property type="evidence" value="ECO:0007669"/>
    <property type="project" value="TreeGrafter"/>
</dbReference>
<evidence type="ECO:0000313" key="3">
    <source>
        <dbReference type="Proteomes" id="UP000824782"/>
    </source>
</evidence>